<dbReference type="Proteomes" id="UP000192917">
    <property type="component" value="Unassembled WGS sequence"/>
</dbReference>
<organism evidence="1 2">
    <name type="scientific">Tistlia consotensis USBA 355</name>
    <dbReference type="NCBI Taxonomy" id="560819"/>
    <lineage>
        <taxon>Bacteria</taxon>
        <taxon>Pseudomonadati</taxon>
        <taxon>Pseudomonadota</taxon>
        <taxon>Alphaproteobacteria</taxon>
        <taxon>Rhodospirillales</taxon>
        <taxon>Rhodovibrionaceae</taxon>
        <taxon>Tistlia</taxon>
    </lineage>
</organism>
<dbReference type="InterPro" id="IPR006311">
    <property type="entry name" value="TAT_signal"/>
</dbReference>
<gene>
    <name evidence="1" type="ORF">SAMN05428998_14315</name>
</gene>
<dbReference type="Gene3D" id="3.40.50.2300">
    <property type="match status" value="2"/>
</dbReference>
<evidence type="ECO:0000313" key="2">
    <source>
        <dbReference type="Proteomes" id="UP000192917"/>
    </source>
</evidence>
<dbReference type="EMBL" id="FWZX01000043">
    <property type="protein sequence ID" value="SMF81256.1"/>
    <property type="molecule type" value="Genomic_DNA"/>
</dbReference>
<proteinExistence type="predicted"/>
<dbReference type="STRING" id="560819.SAMN05428998_14315"/>
<reference evidence="1 2" key="1">
    <citation type="submission" date="2017-04" db="EMBL/GenBank/DDBJ databases">
        <authorList>
            <person name="Afonso C.L."/>
            <person name="Miller P.J."/>
            <person name="Scott M.A."/>
            <person name="Spackman E."/>
            <person name="Goraichik I."/>
            <person name="Dimitrov K.M."/>
            <person name="Suarez D.L."/>
            <person name="Swayne D.E."/>
        </authorList>
    </citation>
    <scope>NUCLEOTIDE SEQUENCE [LARGE SCALE GENOMIC DNA]</scope>
    <source>
        <strain evidence="1 2">USBA 355</strain>
    </source>
</reference>
<protein>
    <submittedName>
        <fullName evidence="1">Putative ABC transport system substrate-binding protein</fullName>
    </submittedName>
</protein>
<dbReference type="Pfam" id="PF04392">
    <property type="entry name" value="ABC_sub_bind"/>
    <property type="match status" value="1"/>
</dbReference>
<evidence type="ECO:0000313" key="1">
    <source>
        <dbReference type="EMBL" id="SMF81256.1"/>
    </source>
</evidence>
<dbReference type="InterPro" id="IPR007487">
    <property type="entry name" value="ABC_transpt-TYRBP-like"/>
</dbReference>
<accession>A0A1Y6CX84</accession>
<sequence length="353" mass="38421">MTLFRPSRLVLPRPSRRRVLGGLAAGAATALLPAAGGGGRAQAADPTYKIFMITWRGWEDASQGFKDYLDRRGVRTELIVRDAGRSRDKVAEHVQEAKATRPDLVYTWGTTTALTAFGKVGQADPATQITDIPSVFTIVSDPIGSDLVEAYDEPRPNLTGTLYIAPVETQLRTIQAYGEFKSLGAVFNPQESNARLTIAQVAKLAERDGFRLIQQPATIDASGKPDPASIPEKVRAVKDQGAEWLYIPPDSFLNVNRDSLTSAAMNIGLPSFAGAENFIRDSHGLLGLVSRYYNVGQFTGYIAEQILVGGKKPSEIPIESLDRFSLLVNMETARTLGFYPPMSMLTIAEFVQA</sequence>
<dbReference type="CDD" id="cd06325">
    <property type="entry name" value="PBP1_ABC_unchar_transporter"/>
    <property type="match status" value="1"/>
</dbReference>
<dbReference type="RefSeq" id="WP_085126632.1">
    <property type="nucleotide sequence ID" value="NZ_FWZX01000043.1"/>
</dbReference>
<dbReference type="PANTHER" id="PTHR35271">
    <property type="entry name" value="ABC TRANSPORTER, SUBSTRATE-BINDING LIPOPROTEIN-RELATED"/>
    <property type="match status" value="1"/>
</dbReference>
<dbReference type="PROSITE" id="PS51318">
    <property type="entry name" value="TAT"/>
    <property type="match status" value="1"/>
</dbReference>
<name>A0A1Y6CX84_9PROT</name>
<dbReference type="PANTHER" id="PTHR35271:SF1">
    <property type="entry name" value="ABC TRANSPORTER, SUBSTRATE-BINDING LIPOPROTEIN"/>
    <property type="match status" value="1"/>
</dbReference>
<dbReference type="AlphaFoldDB" id="A0A1Y6CX84"/>
<keyword evidence="2" id="KW-1185">Reference proteome</keyword>